<dbReference type="InterPro" id="IPR041141">
    <property type="entry name" value="CmlA_N"/>
</dbReference>
<dbReference type="RefSeq" id="WP_029561742.1">
    <property type="nucleotide sequence ID" value="NZ_CP132343.1"/>
</dbReference>
<dbReference type="Proteomes" id="UP000247346">
    <property type="component" value="Unassembled WGS sequence"/>
</dbReference>
<evidence type="ECO:0000313" key="2">
    <source>
        <dbReference type="EMBL" id="PPU83049.1"/>
    </source>
</evidence>
<dbReference type="InterPro" id="IPR036866">
    <property type="entry name" value="RibonucZ/Hydroxyglut_hydro"/>
</dbReference>
<dbReference type="Pfam" id="PF18456">
    <property type="entry name" value="CmlA_N"/>
    <property type="match status" value="1"/>
</dbReference>
<name>A0A2P5Z545_9XANT</name>
<sequence>MLPTDTVFLKSGTKIEPLVSGWYAWPYLIAPAQLAMNLKFRLLPLMESFVTNPAAHLAASSDPAMYGGPFVSLAVEDVPAVEQLMAQTQEQCAPLLTFAEDLKNFSATLQAEANGFSLNGFYSKLPPSLRGLVECLYDTNDHPGLRLFEDLVYDEGMGGKQEILLQLIGEQDRHFFMSTPRLDGKNSYRVAMQFSDKRMDVLAGMRTTPRPFQEIAALFEVGADAAPAFAEFFTTMPPATNGNAHYAGDEVRMRYFGHACVLFQSSQVSVLFDPMVAFETKDDGRFTYNDLPEFIDYVVLTHSHQDHFCAEILIQLRHRIGKVIVPSNNSGNIADPSMKLMLRSLGFEDVEVLDAFERVEIPDGEILSLPFTGEHADLSIYSKHAIALTLKGRKFMFLIDSDGVDGMLYQRMMRRVGRIDALFLGMECHGAPLAWLYEPLLGKPVSRKNNESRRLSGANCERAWNVLSEVQPPRVFIYAMGQEPWLQYMMGLKYEPDSIQLVESDMFLDKCRQAGIPGERLFCSRELEF</sequence>
<dbReference type="EMBL" id="MDEK01000006">
    <property type="protein sequence ID" value="PPU83049.1"/>
    <property type="molecule type" value="Genomic_DNA"/>
</dbReference>
<dbReference type="PANTHER" id="PTHR15032:SF4">
    <property type="entry name" value="N-ACYL-PHOSPHATIDYLETHANOLAMINE-HYDROLYZING PHOSPHOLIPASE D"/>
    <property type="match status" value="1"/>
</dbReference>
<dbReference type="OrthoDB" id="5657199at2"/>
<evidence type="ECO:0000313" key="3">
    <source>
        <dbReference type="Proteomes" id="UP000247346"/>
    </source>
</evidence>
<accession>A0A2P5Z545</accession>
<keyword evidence="2" id="KW-0378">Hydrolase</keyword>
<dbReference type="GO" id="GO:0005737">
    <property type="term" value="C:cytoplasm"/>
    <property type="evidence" value="ECO:0007669"/>
    <property type="project" value="TreeGrafter"/>
</dbReference>
<comment type="caution">
    <text evidence="2">The sequence shown here is derived from an EMBL/GenBank/DDBJ whole genome shotgun (WGS) entry which is preliminary data.</text>
</comment>
<dbReference type="SUPFAM" id="SSF56281">
    <property type="entry name" value="Metallo-hydrolase/oxidoreductase"/>
    <property type="match status" value="1"/>
</dbReference>
<gene>
    <name evidence="2" type="ORF">XsacCFBP4641_07665</name>
</gene>
<protein>
    <submittedName>
        <fullName evidence="2">MBL fold metallo-hydrolase</fullName>
    </submittedName>
</protein>
<reference evidence="2 3" key="1">
    <citation type="submission" date="2016-08" db="EMBL/GenBank/DDBJ databases">
        <authorList>
            <person name="Seilhamer J.J."/>
        </authorList>
    </citation>
    <scope>NUCLEOTIDE SEQUENCE [LARGE SCALE GENOMIC DNA]</scope>
    <source>
        <strain evidence="2 3">CFBP4641</strain>
    </source>
</reference>
<feature type="domain" description="Diiron non-heme beta-hydroxylase N-terminal" evidence="1">
    <location>
        <begin position="9"/>
        <end position="237"/>
    </location>
</feature>
<organism evidence="2 3">
    <name type="scientific">Xanthomonas sacchari</name>
    <dbReference type="NCBI Taxonomy" id="56458"/>
    <lineage>
        <taxon>Bacteria</taxon>
        <taxon>Pseudomonadati</taxon>
        <taxon>Pseudomonadota</taxon>
        <taxon>Gammaproteobacteria</taxon>
        <taxon>Lysobacterales</taxon>
        <taxon>Lysobacteraceae</taxon>
        <taxon>Xanthomonas</taxon>
    </lineage>
</organism>
<proteinExistence type="predicted"/>
<dbReference type="Pfam" id="PF13483">
    <property type="entry name" value="Lactamase_B_3"/>
    <property type="match status" value="1"/>
</dbReference>
<dbReference type="GeneID" id="93879205"/>
<dbReference type="PANTHER" id="PTHR15032">
    <property type="entry name" value="N-ACYL-PHOSPHATIDYLETHANOLAMINE-HYDROLYZING PHOSPHOLIPASE D"/>
    <property type="match status" value="1"/>
</dbReference>
<dbReference type="AlphaFoldDB" id="A0A2P5Z545"/>
<evidence type="ECO:0000259" key="1">
    <source>
        <dbReference type="Pfam" id="PF18456"/>
    </source>
</evidence>
<dbReference type="Gene3D" id="3.60.15.10">
    <property type="entry name" value="Ribonuclease Z/Hydroxyacylglutathione hydrolase-like"/>
    <property type="match status" value="1"/>
</dbReference>
<dbReference type="GO" id="GO:0016787">
    <property type="term" value="F:hydrolase activity"/>
    <property type="evidence" value="ECO:0007669"/>
    <property type="project" value="UniProtKB-KW"/>
</dbReference>